<proteinExistence type="predicted"/>
<dbReference type="EMBL" id="CP049257">
    <property type="protein sequence ID" value="QIG41486.1"/>
    <property type="molecule type" value="Genomic_DNA"/>
</dbReference>
<gene>
    <name evidence="6" type="ORF">G5V58_00705</name>
</gene>
<feature type="modified residue" description="4-aspartylphosphate" evidence="4">
    <location>
        <position position="74"/>
    </location>
</feature>
<evidence type="ECO:0000313" key="7">
    <source>
        <dbReference type="Proteomes" id="UP000502996"/>
    </source>
</evidence>
<dbReference type="GO" id="GO:0003677">
    <property type="term" value="F:DNA binding"/>
    <property type="evidence" value="ECO:0007669"/>
    <property type="project" value="UniProtKB-KW"/>
</dbReference>
<dbReference type="RefSeq" id="WP_165227872.1">
    <property type="nucleotide sequence ID" value="NZ_CP049257.1"/>
</dbReference>
<keyword evidence="1" id="KW-0805">Transcription regulation</keyword>
<accession>A0A6G6W8E0</accession>
<dbReference type="InterPro" id="IPR011006">
    <property type="entry name" value="CheY-like_superfamily"/>
</dbReference>
<dbReference type="KEGG" id="nano:G5V58_00705"/>
<dbReference type="Pfam" id="PF00072">
    <property type="entry name" value="Response_reg"/>
    <property type="match status" value="1"/>
</dbReference>
<name>A0A6G6W8E0_9ACTN</name>
<keyword evidence="2" id="KW-0238">DNA-binding</keyword>
<dbReference type="PROSITE" id="PS50110">
    <property type="entry name" value="RESPONSE_REGULATORY"/>
    <property type="match status" value="1"/>
</dbReference>
<evidence type="ECO:0000256" key="2">
    <source>
        <dbReference type="ARBA" id="ARBA00023125"/>
    </source>
</evidence>
<dbReference type="PANTHER" id="PTHR43214:SF41">
    <property type="entry name" value="NITRATE_NITRITE RESPONSE REGULATOR PROTEIN NARP"/>
    <property type="match status" value="1"/>
</dbReference>
<feature type="domain" description="Response regulatory" evidence="5">
    <location>
        <begin position="23"/>
        <end position="139"/>
    </location>
</feature>
<protein>
    <submittedName>
        <fullName evidence="6">Response regulator transcription factor</fullName>
    </submittedName>
</protein>
<sequence length="153" mass="16030">MIPVLPHSLPDDVPAFWNRSTTSAVLIDDAPDIRWLVRRALERTGDFVVLGEAGDGQSGVELVMDHAPDVVLLDLDMPGMGGLEALGLIRAHQPAAQVVMLTGVTSSAQLDAALDAGALGVIRKGSSLSGILAQLRQLLDPRPGLEIALEGVV</sequence>
<reference evidence="6 7" key="1">
    <citation type="submission" date="2020-02" db="EMBL/GenBank/DDBJ databases">
        <title>Full genome sequence of Nocardioides sp. R-3366.</title>
        <authorList>
            <person name="Im W.-T."/>
        </authorList>
    </citation>
    <scope>NUCLEOTIDE SEQUENCE [LARGE SCALE GENOMIC DNA]</scope>
    <source>
        <strain evidence="6 7">R-3366</strain>
    </source>
</reference>
<evidence type="ECO:0000256" key="1">
    <source>
        <dbReference type="ARBA" id="ARBA00023015"/>
    </source>
</evidence>
<evidence type="ECO:0000313" key="6">
    <source>
        <dbReference type="EMBL" id="QIG41486.1"/>
    </source>
</evidence>
<organism evidence="6 7">
    <name type="scientific">Nocardioides anomalus</name>
    <dbReference type="NCBI Taxonomy" id="2712223"/>
    <lineage>
        <taxon>Bacteria</taxon>
        <taxon>Bacillati</taxon>
        <taxon>Actinomycetota</taxon>
        <taxon>Actinomycetes</taxon>
        <taxon>Propionibacteriales</taxon>
        <taxon>Nocardioidaceae</taxon>
        <taxon>Nocardioides</taxon>
    </lineage>
</organism>
<dbReference type="InterPro" id="IPR039420">
    <property type="entry name" value="WalR-like"/>
</dbReference>
<evidence type="ECO:0000256" key="3">
    <source>
        <dbReference type="ARBA" id="ARBA00023163"/>
    </source>
</evidence>
<dbReference type="SUPFAM" id="SSF52172">
    <property type="entry name" value="CheY-like"/>
    <property type="match status" value="1"/>
</dbReference>
<dbReference type="GO" id="GO:0000160">
    <property type="term" value="P:phosphorelay signal transduction system"/>
    <property type="evidence" value="ECO:0007669"/>
    <property type="project" value="InterPro"/>
</dbReference>
<dbReference type="InterPro" id="IPR001789">
    <property type="entry name" value="Sig_transdc_resp-reg_receiver"/>
</dbReference>
<dbReference type="AlphaFoldDB" id="A0A6G6W8E0"/>
<dbReference type="SMART" id="SM00448">
    <property type="entry name" value="REC"/>
    <property type="match status" value="1"/>
</dbReference>
<evidence type="ECO:0000256" key="4">
    <source>
        <dbReference type="PROSITE-ProRule" id="PRU00169"/>
    </source>
</evidence>
<evidence type="ECO:0000259" key="5">
    <source>
        <dbReference type="PROSITE" id="PS50110"/>
    </source>
</evidence>
<dbReference type="PANTHER" id="PTHR43214">
    <property type="entry name" value="TWO-COMPONENT RESPONSE REGULATOR"/>
    <property type="match status" value="1"/>
</dbReference>
<keyword evidence="7" id="KW-1185">Reference proteome</keyword>
<dbReference type="Proteomes" id="UP000502996">
    <property type="component" value="Chromosome"/>
</dbReference>
<dbReference type="CDD" id="cd17535">
    <property type="entry name" value="REC_NarL-like"/>
    <property type="match status" value="1"/>
</dbReference>
<keyword evidence="3" id="KW-0804">Transcription</keyword>
<dbReference type="Gene3D" id="3.40.50.2300">
    <property type="match status" value="1"/>
</dbReference>
<keyword evidence="4" id="KW-0597">Phosphoprotein</keyword>
<dbReference type="InterPro" id="IPR058245">
    <property type="entry name" value="NreC/VraR/RcsB-like_REC"/>
</dbReference>